<dbReference type="Pfam" id="PF00874">
    <property type="entry name" value="PRD"/>
    <property type="match status" value="1"/>
</dbReference>
<keyword evidence="4" id="KW-0804">Transcription</keyword>
<name>A0A2N5N4E9_9BACL</name>
<sequence>MELTHRMRRMLDLLLHSDADDITVAEIARRIQVSSRTVHRELDALEGYLHRKGARLLRKAGSGLRLEADEERLLRLKRELDAPEEAEFSAEERQLHLLARLLGSAEPIKLFGLASEMKVTVPTVSADLDDLEAWIAANRLELVRRRGYGIELAGAETARRDAVRALQRLRLDDLALLSLDEERLRHPIDESIADLSGTSRMPEIEDVLWRWEEEQDDHPLSEQAYTDLLVRLAIAAERIGRGHVAPLSELEELRGYYRRPAPETERLCDLLQEETGLTYGESERHYAQLLLERAARRSAGPLPAEDLELAAIVRQLIRRMDEIGGGDYESDRSLRDGLYAHLKAALERIAAGQRIRNPLLEAVRKDYAELFAQVRAASDAALRNWTVPEEEIAFLVMHFGASLERRQQLSQPLRAIIVCTSGIGSSRMLATRLGKEFPQLDLVQQASWYEASRIPPSAYDIIISTVDLPIAGSRYIKLSPLLDSGEAQRLREFIRSRPREKESGEPALQDGAEAGPFDATLAAPQPQPADGPADGRGPEQSLLSVSRAAAECARLLEDFRVLQLRTASASLRPMLLEACRRPELAASVRDAEEVVDRLIEREAHGTQMLPGTDLALFHTRSGNVSRPLLALFELEQPLRLDPDPDAPALRRFLLMLAPLALARESLEVLSEISASLLDSEMIEVLAAGRENRIRADLAVHLKAYLNHKLERE</sequence>
<dbReference type="PROSITE" id="PS51099">
    <property type="entry name" value="PTS_EIIB_TYPE_2"/>
    <property type="match status" value="1"/>
</dbReference>
<reference evidence="9 10" key="1">
    <citation type="submission" date="2017-05" db="EMBL/GenBank/DDBJ databases">
        <title>Functional genome analysis of Paenibacillus pasadenensis strain R16: insights on endophytic life style and antifungal activity.</title>
        <authorList>
            <person name="Passera A."/>
            <person name="Marcolungo L."/>
            <person name="Casati P."/>
            <person name="Brasca M."/>
            <person name="Quaglino F."/>
            <person name="Delledonne M."/>
        </authorList>
    </citation>
    <scope>NUCLEOTIDE SEQUENCE [LARGE SCALE GENOMIC DNA]</scope>
    <source>
        <strain evidence="9 10">R16</strain>
    </source>
</reference>
<feature type="domain" description="PTS EIIA type-2" evidence="6">
    <location>
        <begin position="554"/>
        <end position="708"/>
    </location>
</feature>
<evidence type="ECO:0000256" key="2">
    <source>
        <dbReference type="ARBA" id="ARBA00022737"/>
    </source>
</evidence>
<dbReference type="RefSeq" id="WP_101808894.1">
    <property type="nucleotide sequence ID" value="NZ_NFEZ01000004.1"/>
</dbReference>
<dbReference type="GO" id="GO:0009401">
    <property type="term" value="P:phosphoenolpyruvate-dependent sugar phosphotransferase system"/>
    <property type="evidence" value="ECO:0007669"/>
    <property type="project" value="InterPro"/>
</dbReference>
<keyword evidence="3" id="KW-0805">Transcription regulation</keyword>
<dbReference type="InterPro" id="IPR050661">
    <property type="entry name" value="BglG_antiterminators"/>
</dbReference>
<dbReference type="PANTHER" id="PTHR30185:SF18">
    <property type="entry name" value="TRANSCRIPTIONAL REGULATOR MTLR"/>
    <property type="match status" value="1"/>
</dbReference>
<evidence type="ECO:0000259" key="8">
    <source>
        <dbReference type="PROSITE" id="PS51372"/>
    </source>
</evidence>
<dbReference type="Gene3D" id="1.10.10.10">
    <property type="entry name" value="Winged helix-like DNA-binding domain superfamily/Winged helix DNA-binding domain"/>
    <property type="match status" value="1"/>
</dbReference>
<evidence type="ECO:0000256" key="1">
    <source>
        <dbReference type="ARBA" id="ARBA00022679"/>
    </source>
</evidence>
<keyword evidence="2" id="KW-0677">Repeat</keyword>
<dbReference type="PROSITE" id="PS51372">
    <property type="entry name" value="PRD_2"/>
    <property type="match status" value="2"/>
</dbReference>
<evidence type="ECO:0000256" key="3">
    <source>
        <dbReference type="ARBA" id="ARBA00023015"/>
    </source>
</evidence>
<gene>
    <name evidence="9" type="ORF">B8V81_3646</name>
</gene>
<dbReference type="SUPFAM" id="SSF55804">
    <property type="entry name" value="Phoshotransferase/anion transport protein"/>
    <property type="match status" value="1"/>
</dbReference>
<dbReference type="SUPFAM" id="SSF52794">
    <property type="entry name" value="PTS system IIB component-like"/>
    <property type="match status" value="1"/>
</dbReference>
<dbReference type="PANTHER" id="PTHR30185">
    <property type="entry name" value="CRYPTIC BETA-GLUCOSIDE BGL OPERON ANTITERMINATOR"/>
    <property type="match status" value="1"/>
</dbReference>
<keyword evidence="1" id="KW-0808">Transferase</keyword>
<dbReference type="Gene3D" id="1.10.1790.10">
    <property type="entry name" value="PRD domain"/>
    <property type="match status" value="1"/>
</dbReference>
<dbReference type="SUPFAM" id="SSF63520">
    <property type="entry name" value="PTS-regulatory domain, PRD"/>
    <property type="match status" value="2"/>
</dbReference>
<feature type="region of interest" description="Disordered" evidence="5">
    <location>
        <begin position="495"/>
        <end position="542"/>
    </location>
</feature>
<evidence type="ECO:0000259" key="7">
    <source>
        <dbReference type="PROSITE" id="PS51099"/>
    </source>
</evidence>
<dbReference type="InterPro" id="IPR011608">
    <property type="entry name" value="PRD"/>
</dbReference>
<evidence type="ECO:0000313" key="10">
    <source>
        <dbReference type="Proteomes" id="UP000234789"/>
    </source>
</evidence>
<feature type="compositionally biased region" description="Basic and acidic residues" evidence="5">
    <location>
        <begin position="495"/>
        <end position="504"/>
    </location>
</feature>
<protein>
    <submittedName>
        <fullName evidence="9">Mannitol operon activator, BglG family</fullName>
    </submittedName>
</protein>
<dbReference type="InterPro" id="IPR036388">
    <property type="entry name" value="WH-like_DNA-bd_sf"/>
</dbReference>
<dbReference type="CDD" id="cd05568">
    <property type="entry name" value="PTS_IIB_bgl_like"/>
    <property type="match status" value="1"/>
</dbReference>
<dbReference type="InterPro" id="IPR036634">
    <property type="entry name" value="PRD_sf"/>
</dbReference>
<dbReference type="Proteomes" id="UP000234789">
    <property type="component" value="Unassembled WGS sequence"/>
</dbReference>
<dbReference type="InterPro" id="IPR036390">
    <property type="entry name" value="WH_DNA-bd_sf"/>
</dbReference>
<organism evidence="9 10">
    <name type="scientific">Paenibacillus pasadenensis</name>
    <dbReference type="NCBI Taxonomy" id="217090"/>
    <lineage>
        <taxon>Bacteria</taxon>
        <taxon>Bacillati</taxon>
        <taxon>Bacillota</taxon>
        <taxon>Bacilli</taxon>
        <taxon>Bacillales</taxon>
        <taxon>Paenibacillaceae</taxon>
        <taxon>Paenibacillus</taxon>
    </lineage>
</organism>
<feature type="domain" description="PTS EIIB type-2" evidence="7">
    <location>
        <begin position="413"/>
        <end position="502"/>
    </location>
</feature>
<dbReference type="InterPro" id="IPR036095">
    <property type="entry name" value="PTS_EIIB-like_sf"/>
</dbReference>
<evidence type="ECO:0000256" key="4">
    <source>
        <dbReference type="ARBA" id="ARBA00023163"/>
    </source>
</evidence>
<evidence type="ECO:0000259" key="6">
    <source>
        <dbReference type="PROSITE" id="PS51094"/>
    </source>
</evidence>
<evidence type="ECO:0000313" key="9">
    <source>
        <dbReference type="EMBL" id="PLT45215.1"/>
    </source>
</evidence>
<proteinExistence type="predicted"/>
<feature type="domain" description="PRD" evidence="8">
    <location>
        <begin position="195"/>
        <end position="301"/>
    </location>
</feature>
<dbReference type="InterPro" id="IPR013196">
    <property type="entry name" value="HTH_11"/>
</dbReference>
<dbReference type="Pfam" id="PF08279">
    <property type="entry name" value="HTH_11"/>
    <property type="match status" value="1"/>
</dbReference>
<dbReference type="InterPro" id="IPR016152">
    <property type="entry name" value="PTrfase/Anion_transptr"/>
</dbReference>
<dbReference type="Gene3D" id="3.40.930.10">
    <property type="entry name" value="Mannitol-specific EII, Chain A"/>
    <property type="match status" value="1"/>
</dbReference>
<dbReference type="EMBL" id="NFEZ01000004">
    <property type="protein sequence ID" value="PLT45215.1"/>
    <property type="molecule type" value="Genomic_DNA"/>
</dbReference>
<comment type="caution">
    <text evidence="9">The sequence shown here is derived from an EMBL/GenBank/DDBJ whole genome shotgun (WGS) entry which is preliminary data.</text>
</comment>
<feature type="compositionally biased region" description="Low complexity" evidence="5">
    <location>
        <begin position="522"/>
        <end position="532"/>
    </location>
</feature>
<dbReference type="AlphaFoldDB" id="A0A2N5N4E9"/>
<dbReference type="PROSITE" id="PS51094">
    <property type="entry name" value="PTS_EIIA_TYPE_2"/>
    <property type="match status" value="1"/>
</dbReference>
<dbReference type="GO" id="GO:0006355">
    <property type="term" value="P:regulation of DNA-templated transcription"/>
    <property type="evidence" value="ECO:0007669"/>
    <property type="project" value="InterPro"/>
</dbReference>
<dbReference type="SUPFAM" id="SSF46785">
    <property type="entry name" value="Winged helix' DNA-binding domain"/>
    <property type="match status" value="1"/>
</dbReference>
<feature type="domain" description="PRD" evidence="8">
    <location>
        <begin position="304"/>
        <end position="409"/>
    </location>
</feature>
<dbReference type="Gene3D" id="3.40.50.2300">
    <property type="match status" value="1"/>
</dbReference>
<dbReference type="InterPro" id="IPR002178">
    <property type="entry name" value="PTS_EIIA_type-2_dom"/>
</dbReference>
<dbReference type="GO" id="GO:0008982">
    <property type="term" value="F:protein-N(PI)-phosphohistidine-sugar phosphotransferase activity"/>
    <property type="evidence" value="ECO:0007669"/>
    <property type="project" value="InterPro"/>
</dbReference>
<evidence type="ECO:0000256" key="5">
    <source>
        <dbReference type="SAM" id="MobiDB-lite"/>
    </source>
</evidence>
<keyword evidence="10" id="KW-1185">Reference proteome</keyword>
<dbReference type="InterPro" id="IPR013011">
    <property type="entry name" value="PTS_EIIB_2"/>
</dbReference>
<accession>A0A2N5N4E9</accession>
<dbReference type="Pfam" id="PF00359">
    <property type="entry name" value="PTS_EIIA_2"/>
    <property type="match status" value="1"/>
</dbReference>